<dbReference type="Proteomes" id="UP000799537">
    <property type="component" value="Unassembled WGS sequence"/>
</dbReference>
<keyword evidence="2" id="KW-1185">Reference proteome</keyword>
<evidence type="ECO:0000313" key="2">
    <source>
        <dbReference type="Proteomes" id="UP000799537"/>
    </source>
</evidence>
<sequence>MDHLARHREYANALTAKYHAATADWQVTHPEAANRFQEFTKLCMAASATPVLAIDLMLLLAKAPTAVLKALQNLSKHFHIEAHLKNELHVSDGGEDAAISIMLPQEIHAARETEIAIQYGPDHAPHVKVEQMTRFGGIGDTDAIQHLPDYDKHYTHLGRRQQVLHIQCNFLIRQQVLVDIKRDRFPITAFEKSYDYFVMEWVLSAYDFLTSRHAVFNKADRKLYNKVTKQLHNYAKTRKWFEIEAMRDEVEQYEKELKEQRARKELGGYDKHAKAELDLNQQLDNCETDFEGFEAIRGLVLGSRWATLADSRKDGNTVMDDGW</sequence>
<reference evidence="1" key="1">
    <citation type="journal article" date="2020" name="Stud. Mycol.">
        <title>101 Dothideomycetes genomes: a test case for predicting lifestyles and emergence of pathogens.</title>
        <authorList>
            <person name="Haridas S."/>
            <person name="Albert R."/>
            <person name="Binder M."/>
            <person name="Bloem J."/>
            <person name="Labutti K."/>
            <person name="Salamov A."/>
            <person name="Andreopoulos B."/>
            <person name="Baker S."/>
            <person name="Barry K."/>
            <person name="Bills G."/>
            <person name="Bluhm B."/>
            <person name="Cannon C."/>
            <person name="Castanera R."/>
            <person name="Culley D."/>
            <person name="Daum C."/>
            <person name="Ezra D."/>
            <person name="Gonzalez J."/>
            <person name="Henrissat B."/>
            <person name="Kuo A."/>
            <person name="Liang C."/>
            <person name="Lipzen A."/>
            <person name="Lutzoni F."/>
            <person name="Magnuson J."/>
            <person name="Mondo S."/>
            <person name="Nolan M."/>
            <person name="Ohm R."/>
            <person name="Pangilinan J."/>
            <person name="Park H.-J."/>
            <person name="Ramirez L."/>
            <person name="Alfaro M."/>
            <person name="Sun H."/>
            <person name="Tritt A."/>
            <person name="Yoshinaga Y."/>
            <person name="Zwiers L.-H."/>
            <person name="Turgeon B."/>
            <person name="Goodwin S."/>
            <person name="Spatafora J."/>
            <person name="Crous P."/>
            <person name="Grigoriev I."/>
        </authorList>
    </citation>
    <scope>NUCLEOTIDE SEQUENCE</scope>
    <source>
        <strain evidence="1">ATCC 36951</strain>
    </source>
</reference>
<proteinExistence type="predicted"/>
<accession>A0A6A6CJD6</accession>
<gene>
    <name evidence="1" type="ORF">M409DRAFT_22157</name>
</gene>
<evidence type="ECO:0000313" key="1">
    <source>
        <dbReference type="EMBL" id="KAF2167347.1"/>
    </source>
</evidence>
<dbReference type="RefSeq" id="XP_033668236.1">
    <property type="nucleotide sequence ID" value="XM_033806208.1"/>
</dbReference>
<dbReference type="EMBL" id="ML993593">
    <property type="protein sequence ID" value="KAF2167347.1"/>
    <property type="molecule type" value="Genomic_DNA"/>
</dbReference>
<protein>
    <submittedName>
        <fullName evidence="1">Uncharacterized protein</fullName>
    </submittedName>
</protein>
<dbReference type="AlphaFoldDB" id="A0A6A6CJD6"/>
<name>A0A6A6CJD6_ZASCE</name>
<organism evidence="1 2">
    <name type="scientific">Zasmidium cellare ATCC 36951</name>
    <dbReference type="NCBI Taxonomy" id="1080233"/>
    <lineage>
        <taxon>Eukaryota</taxon>
        <taxon>Fungi</taxon>
        <taxon>Dikarya</taxon>
        <taxon>Ascomycota</taxon>
        <taxon>Pezizomycotina</taxon>
        <taxon>Dothideomycetes</taxon>
        <taxon>Dothideomycetidae</taxon>
        <taxon>Mycosphaerellales</taxon>
        <taxon>Mycosphaerellaceae</taxon>
        <taxon>Zasmidium</taxon>
    </lineage>
</organism>
<dbReference type="GeneID" id="54559480"/>